<proteinExistence type="predicted"/>
<feature type="region of interest" description="Disordered" evidence="1">
    <location>
        <begin position="26"/>
        <end position="56"/>
    </location>
</feature>
<evidence type="ECO:0000313" key="2">
    <source>
        <dbReference type="EMBL" id="KAG2255546.1"/>
    </source>
</evidence>
<dbReference type="AlphaFoldDB" id="A0A8X7TXD3"/>
<gene>
    <name evidence="2" type="ORF">Bca52824_074840</name>
</gene>
<name>A0A8X7TXD3_BRACI</name>
<organism evidence="2 3">
    <name type="scientific">Brassica carinata</name>
    <name type="common">Ethiopian mustard</name>
    <name type="synonym">Abyssinian cabbage</name>
    <dbReference type="NCBI Taxonomy" id="52824"/>
    <lineage>
        <taxon>Eukaryota</taxon>
        <taxon>Viridiplantae</taxon>
        <taxon>Streptophyta</taxon>
        <taxon>Embryophyta</taxon>
        <taxon>Tracheophyta</taxon>
        <taxon>Spermatophyta</taxon>
        <taxon>Magnoliopsida</taxon>
        <taxon>eudicotyledons</taxon>
        <taxon>Gunneridae</taxon>
        <taxon>Pentapetalae</taxon>
        <taxon>rosids</taxon>
        <taxon>malvids</taxon>
        <taxon>Brassicales</taxon>
        <taxon>Brassicaceae</taxon>
        <taxon>Brassiceae</taxon>
        <taxon>Brassica</taxon>
    </lineage>
</organism>
<keyword evidence="3" id="KW-1185">Reference proteome</keyword>
<comment type="caution">
    <text evidence="2">The sequence shown here is derived from an EMBL/GenBank/DDBJ whole genome shotgun (WGS) entry which is preliminary data.</text>
</comment>
<protein>
    <submittedName>
        <fullName evidence="2">Uncharacterized protein</fullName>
    </submittedName>
</protein>
<accession>A0A8X7TXD3</accession>
<sequence>MELTVGEETAQNIPFMGIFGEQGWGHFFHTGSGQKGEKKSRERGKRLERERDGRKADRSLRYGRWSVCYATPPVLNVDQIVLMMPEGDKGKTDLRDTEFCGERLVGS</sequence>
<evidence type="ECO:0000313" key="3">
    <source>
        <dbReference type="Proteomes" id="UP000886595"/>
    </source>
</evidence>
<evidence type="ECO:0000256" key="1">
    <source>
        <dbReference type="SAM" id="MobiDB-lite"/>
    </source>
</evidence>
<feature type="compositionally biased region" description="Basic and acidic residues" evidence="1">
    <location>
        <begin position="35"/>
        <end position="56"/>
    </location>
</feature>
<dbReference type="EMBL" id="JAAMPC010000015">
    <property type="protein sequence ID" value="KAG2255546.1"/>
    <property type="molecule type" value="Genomic_DNA"/>
</dbReference>
<reference evidence="2 3" key="1">
    <citation type="submission" date="2020-02" db="EMBL/GenBank/DDBJ databases">
        <authorList>
            <person name="Ma Q."/>
            <person name="Huang Y."/>
            <person name="Song X."/>
            <person name="Pei D."/>
        </authorList>
    </citation>
    <scope>NUCLEOTIDE SEQUENCE [LARGE SCALE GENOMIC DNA]</scope>
    <source>
        <strain evidence="2">Sxm20200214</strain>
        <tissue evidence="2">Leaf</tissue>
    </source>
</reference>
<dbReference type="Proteomes" id="UP000886595">
    <property type="component" value="Unassembled WGS sequence"/>
</dbReference>